<feature type="compositionally biased region" description="Basic residues" evidence="1">
    <location>
        <begin position="322"/>
        <end position="333"/>
    </location>
</feature>
<sequence length="333" mass="36310">MENKDVREQLADSPEDEACQNSISRRIKRLPLPSQGSQGQESATTAAKLASTDIDPTCTRSRCTQTPRLPPKTPDDIVKGDLPEESKRQALLTAQQQRGPERNATDCSVLDKAQTGGVSSATFRTPHDEADQGSRLRLEYDELSMDGSKSPDCKDGGSSLSSQDLDLEYRRGGSYEPYGTYISGMRSLAQREAKQCNIEVGSELMASLDSNIAVVPHDRTTSKFYDSDGHNSSVCRETVHPIDNRPAPERTRRRMSMLPLLRRQTTLGDVGEASPSDISSTSSTRAIADVGVSGSSSNRPRAGEPTRRSSVRHLGSILGGLFRKKPSQGRRES</sequence>
<feature type="compositionally biased region" description="Polar residues" evidence="1">
    <location>
        <begin position="58"/>
        <end position="67"/>
    </location>
</feature>
<feature type="region of interest" description="Disordered" evidence="1">
    <location>
        <begin position="223"/>
        <end position="247"/>
    </location>
</feature>
<gene>
    <name evidence="2" type="ORF">THAOC_10482</name>
</gene>
<evidence type="ECO:0000313" key="2">
    <source>
        <dbReference type="EMBL" id="EJK68344.1"/>
    </source>
</evidence>
<feature type="region of interest" description="Disordered" evidence="1">
    <location>
        <begin position="116"/>
        <end position="135"/>
    </location>
</feature>
<feature type="compositionally biased region" description="Basic and acidic residues" evidence="1">
    <location>
        <begin position="1"/>
        <end position="10"/>
    </location>
</feature>
<accession>K0STL8</accession>
<dbReference type="EMBL" id="AGNL01011522">
    <property type="protein sequence ID" value="EJK68344.1"/>
    <property type="molecule type" value="Genomic_DNA"/>
</dbReference>
<dbReference type="Proteomes" id="UP000266841">
    <property type="component" value="Unassembled WGS sequence"/>
</dbReference>
<reference evidence="2 3" key="1">
    <citation type="journal article" date="2012" name="Genome Biol.">
        <title>Genome and low-iron response of an oceanic diatom adapted to chronic iron limitation.</title>
        <authorList>
            <person name="Lommer M."/>
            <person name="Specht M."/>
            <person name="Roy A.S."/>
            <person name="Kraemer L."/>
            <person name="Andreson R."/>
            <person name="Gutowska M.A."/>
            <person name="Wolf J."/>
            <person name="Bergner S.V."/>
            <person name="Schilhabel M.B."/>
            <person name="Klostermeier U.C."/>
            <person name="Beiko R.G."/>
            <person name="Rosenstiel P."/>
            <person name="Hippler M."/>
            <person name="Laroche J."/>
        </authorList>
    </citation>
    <scope>NUCLEOTIDE SEQUENCE [LARGE SCALE GENOMIC DNA]</scope>
    <source>
        <strain evidence="2 3">CCMP1005</strain>
    </source>
</reference>
<comment type="caution">
    <text evidence="2">The sequence shown here is derived from an EMBL/GenBank/DDBJ whole genome shotgun (WGS) entry which is preliminary data.</text>
</comment>
<proteinExistence type="predicted"/>
<dbReference type="AlphaFoldDB" id="K0STL8"/>
<name>K0STL8_THAOC</name>
<feature type="region of interest" description="Disordered" evidence="1">
    <location>
        <begin position="144"/>
        <end position="163"/>
    </location>
</feature>
<feature type="compositionally biased region" description="Basic and acidic residues" evidence="1">
    <location>
        <begin position="237"/>
        <end position="247"/>
    </location>
</feature>
<organism evidence="2 3">
    <name type="scientific">Thalassiosira oceanica</name>
    <name type="common">Marine diatom</name>
    <dbReference type="NCBI Taxonomy" id="159749"/>
    <lineage>
        <taxon>Eukaryota</taxon>
        <taxon>Sar</taxon>
        <taxon>Stramenopiles</taxon>
        <taxon>Ochrophyta</taxon>
        <taxon>Bacillariophyta</taxon>
        <taxon>Coscinodiscophyceae</taxon>
        <taxon>Thalassiosirophycidae</taxon>
        <taxon>Thalassiosirales</taxon>
        <taxon>Thalassiosiraceae</taxon>
        <taxon>Thalassiosira</taxon>
    </lineage>
</organism>
<evidence type="ECO:0000256" key="1">
    <source>
        <dbReference type="SAM" id="MobiDB-lite"/>
    </source>
</evidence>
<feature type="region of interest" description="Disordered" evidence="1">
    <location>
        <begin position="1"/>
        <end position="106"/>
    </location>
</feature>
<keyword evidence="3" id="KW-1185">Reference proteome</keyword>
<protein>
    <submittedName>
        <fullName evidence="2">Uncharacterized protein</fullName>
    </submittedName>
</protein>
<feature type="compositionally biased region" description="Basic and acidic residues" evidence="1">
    <location>
        <begin position="125"/>
        <end position="135"/>
    </location>
</feature>
<evidence type="ECO:0000313" key="3">
    <source>
        <dbReference type="Proteomes" id="UP000266841"/>
    </source>
</evidence>
<feature type="compositionally biased region" description="Basic and acidic residues" evidence="1">
    <location>
        <begin position="73"/>
        <end position="88"/>
    </location>
</feature>
<feature type="compositionally biased region" description="Polar residues" evidence="1">
    <location>
        <begin position="34"/>
        <end position="45"/>
    </location>
</feature>
<feature type="compositionally biased region" description="Low complexity" evidence="1">
    <location>
        <begin position="274"/>
        <end position="289"/>
    </location>
</feature>
<feature type="region of interest" description="Disordered" evidence="1">
    <location>
        <begin position="262"/>
        <end position="333"/>
    </location>
</feature>